<dbReference type="Proteomes" id="UP000077927">
    <property type="component" value="Chromosome 2"/>
</dbReference>
<organism evidence="1 2">
    <name type="scientific">Ralstonia insidiosa</name>
    <dbReference type="NCBI Taxonomy" id="190721"/>
    <lineage>
        <taxon>Bacteria</taxon>
        <taxon>Pseudomonadati</taxon>
        <taxon>Pseudomonadota</taxon>
        <taxon>Betaproteobacteria</taxon>
        <taxon>Burkholderiales</taxon>
        <taxon>Burkholderiaceae</taxon>
        <taxon>Ralstonia</taxon>
    </lineage>
</organism>
<proteinExistence type="predicted"/>
<dbReference type="EMBL" id="CP012606">
    <property type="protein sequence ID" value="ANH76980.1"/>
    <property type="molecule type" value="Genomic_DNA"/>
</dbReference>
<sequence length="52" mass="5833">MLQERFEVSERKACRVVGQSRAVQRYVATVRADEDALTQAIVALAAEYGRYG</sequence>
<dbReference type="KEGG" id="rin:ACS15_4420"/>
<accession>A0AAC9BMT7</accession>
<evidence type="ECO:0000313" key="2">
    <source>
        <dbReference type="Proteomes" id="UP000077927"/>
    </source>
</evidence>
<protein>
    <submittedName>
        <fullName evidence="1">Integrase, catalytic region</fullName>
    </submittedName>
</protein>
<reference evidence="1 2" key="1">
    <citation type="submission" date="2015-09" db="EMBL/GenBank/DDBJ databases">
        <authorList>
            <person name="Xu Y."/>
            <person name="Nagy A."/>
            <person name="Liu N.T."/>
            <person name="Nou X."/>
        </authorList>
    </citation>
    <scope>NUCLEOTIDE SEQUENCE [LARGE SCALE GENOMIC DNA]</scope>
    <source>
        <strain evidence="1 2">FC1138</strain>
    </source>
</reference>
<name>A0AAC9BMT7_9RALS</name>
<evidence type="ECO:0000313" key="1">
    <source>
        <dbReference type="EMBL" id="ANH76980.1"/>
    </source>
</evidence>
<gene>
    <name evidence="1" type="ORF">ACS15_4420</name>
</gene>
<dbReference type="AlphaFoldDB" id="A0AAC9BMT7"/>